<dbReference type="Proteomes" id="UP000000639">
    <property type="component" value="Chromosome"/>
</dbReference>
<dbReference type="STRING" id="357804.Ping_3105"/>
<dbReference type="eggNOG" id="COG3415">
    <property type="taxonomic scope" value="Bacteria"/>
</dbReference>
<dbReference type="InterPro" id="IPR009492">
    <property type="entry name" value="TniQ"/>
</dbReference>
<sequence>MKSLEPLAHESIYSWVVRYHLQIGVGHEKNTYRQLFNYEKIRIHPYLPNHVQCLDKLGGNTADVWLEDHTLYPLFKFFGHDLNNKLKQAMLTHTGNTVSAANIAQSRLCFEYGHKYCPVCLKEHLEQTGIPRYDIRYQIPGMTVCPRHNCELNIIKCGDIGLDRRLTFPKSFAVIPTFNPLLIIFAQFCMDVFAITKQLPCDPLLLHRLYWHHLEKRNLVTLGKQLRMSLLVLELDNFYQGFAFTAGLESLSSFHFLGPLLRYRAHKPSHPIKHLIFAFWLFDKDASLFQSEQDSQPQQVECSEQIQAKPDETGIIAMLRKGLSMAHIEKITGKSRCYIRRLSEINGIEHKSNLQAFSNRIRVMVILKAKLGWHRKAIAEALNVGLGYVEQVISNTKNLVLWRKKLHELKNINAALKELRRAKVLHPSWLRKDFKAQHNKAFFYLYRHDRELLESTLPVKTKPHVLRHDWSMEDERLSQAISNLAPDDNMSLTAIAQLVHDRGHLKRKLDHLPKTKALLIELGKVAKPPQKNTSR</sequence>
<evidence type="ECO:0000313" key="4">
    <source>
        <dbReference type="Proteomes" id="UP000000639"/>
    </source>
</evidence>
<keyword evidence="4" id="KW-1185">Reference proteome</keyword>
<dbReference type="KEGG" id="pin:Ping_3105"/>
<dbReference type="RefSeq" id="WP_011771356.1">
    <property type="nucleotide sequence ID" value="NC_008709.1"/>
</dbReference>
<evidence type="ECO:0000313" key="3">
    <source>
        <dbReference type="EMBL" id="ABM04802.1"/>
    </source>
</evidence>
<dbReference type="Pfam" id="PF15978">
    <property type="entry name" value="TnsD"/>
    <property type="match status" value="1"/>
</dbReference>
<protein>
    <submittedName>
        <fullName evidence="3">Transposon Tn7 transposition protein D</fullName>
    </submittedName>
</protein>
<evidence type="ECO:0000259" key="2">
    <source>
        <dbReference type="Pfam" id="PF15978"/>
    </source>
</evidence>
<dbReference type="EMBL" id="CP000510">
    <property type="protein sequence ID" value="ABM04802.1"/>
    <property type="molecule type" value="Genomic_DNA"/>
</dbReference>
<reference evidence="3 4" key="1">
    <citation type="submission" date="2007-01" db="EMBL/GenBank/DDBJ databases">
        <title>Complete sequence of Psychromonas ingrahamii 37.</title>
        <authorList>
            <consortium name="US DOE Joint Genome Institute"/>
            <person name="Copeland A."/>
            <person name="Lucas S."/>
            <person name="Lapidus A."/>
            <person name="Barry K."/>
            <person name="Detter J.C."/>
            <person name="Glavina del Rio T."/>
            <person name="Hammon N."/>
            <person name="Israni S."/>
            <person name="Dalin E."/>
            <person name="Tice H."/>
            <person name="Pitluck S."/>
            <person name="Thompson L.S."/>
            <person name="Brettin T."/>
            <person name="Bruce D."/>
            <person name="Han C."/>
            <person name="Tapia R."/>
            <person name="Schmutz J."/>
            <person name="Larimer F."/>
            <person name="Land M."/>
            <person name="Hauser L."/>
            <person name="Kyrpides N."/>
            <person name="Ivanova N."/>
            <person name="Staley J."/>
            <person name="Richardson P."/>
        </authorList>
    </citation>
    <scope>NUCLEOTIDE SEQUENCE [LARGE SCALE GENOMIC DNA]</scope>
    <source>
        <strain evidence="3 4">37</strain>
    </source>
</reference>
<organism evidence="3 4">
    <name type="scientific">Psychromonas ingrahamii (strain DSM 17664 / CCUG 51855 / 37)</name>
    <dbReference type="NCBI Taxonomy" id="357804"/>
    <lineage>
        <taxon>Bacteria</taxon>
        <taxon>Pseudomonadati</taxon>
        <taxon>Pseudomonadota</taxon>
        <taxon>Gammaproteobacteria</taxon>
        <taxon>Alteromonadales</taxon>
        <taxon>Psychromonadaceae</taxon>
        <taxon>Psychromonas</taxon>
    </lineage>
</organism>
<name>A1SZ87_PSYIN</name>
<proteinExistence type="predicted"/>
<dbReference type="InterPro" id="IPR032750">
    <property type="entry name" value="TnsD_C"/>
</dbReference>
<gene>
    <name evidence="3" type="ordered locus">Ping_3105</name>
</gene>
<dbReference type="HOGENOM" id="CLU_033785_2_0_6"/>
<feature type="domain" description="Transposon Tn7 transposition protein TnsD C-terminal" evidence="2">
    <location>
        <begin position="202"/>
        <end position="519"/>
    </location>
</feature>
<feature type="domain" description="TniQ" evidence="1">
    <location>
        <begin position="4"/>
        <end position="152"/>
    </location>
</feature>
<evidence type="ECO:0000259" key="1">
    <source>
        <dbReference type="Pfam" id="PF06527"/>
    </source>
</evidence>
<dbReference type="AlphaFoldDB" id="A1SZ87"/>
<dbReference type="OrthoDB" id="470139at2"/>
<accession>A1SZ87</accession>
<dbReference type="Pfam" id="PF06527">
    <property type="entry name" value="TniQ"/>
    <property type="match status" value="1"/>
</dbReference>